<comment type="subunit">
    <text evidence="2">Monomer.</text>
</comment>
<name>A0AAP2ZAU6_9EURY</name>
<dbReference type="EC" id="6.5.1.8" evidence="3"/>
<keyword evidence="7 15" id="KW-0342">GTP-binding</keyword>
<feature type="binding site" evidence="15">
    <location>
        <begin position="396"/>
        <end position="399"/>
    </location>
    <ligand>
        <name>GMP</name>
        <dbReference type="ChEBI" id="CHEBI:58115"/>
    </ligand>
</feature>
<evidence type="ECO:0000256" key="2">
    <source>
        <dbReference type="ARBA" id="ARBA00011245"/>
    </source>
</evidence>
<keyword evidence="18" id="KW-1185">Reference proteome</keyword>
<dbReference type="InterPro" id="IPR052915">
    <property type="entry name" value="RtcB-like"/>
</dbReference>
<evidence type="ECO:0000313" key="17">
    <source>
        <dbReference type="EMBL" id="MCU4753841.1"/>
    </source>
</evidence>
<evidence type="ECO:0000256" key="14">
    <source>
        <dbReference type="PIRSR" id="PIRSR601233-1"/>
    </source>
</evidence>
<sequence length="493" mass="54267">MIELEGAETSARVMGLDGDSDLIDDACLTQIRTMIDHEAFDGPVRIMPDAHWGKGSVVGFTMPLGEYVVPNVVGVDIGCGMTAGRLGDDLPLEGETLDQAIREQIPMGFGPDGLEAPEREYYHVGDSFPWGRANRRLEAFLEVAHEDYRETLASFLEAGGYDLDYFKTLCAERAGTQSSYFSVRTAIESVGTLGSGNHFLEIGQSATTGAYWVIVHSGSRGLGANTAEYWQAEAARLHDDRVDDARAILETYPTRYLQFDPEATSDSDVLEWLQGGMGEDFVDYEALKSDFLEDDPSRIETISTALKAAVPDPEEATGDDLEYLEGRHAARYLIDMIFCQHYAAENRRVMLETVADVLDTSLDDRIESTHNYIDFRDGIIRKGATRAYEGERVLVPFNMADGTLICEGRSNPAWNYSVCHGAGRVMSRTQAHEEFDAEAIATELEANGVHSSVLPVDEAPGAYKDCDVIETAIRETASVVDRLEVVHNLKADS</sequence>
<comment type="catalytic activity">
    <reaction evidence="13">
        <text>a 3'-end 2',3'-cyclophospho-ribonucleotide-RNA + a 5'-end dephospho-ribonucleoside-RNA + GTP + H2O = a ribonucleotidyl-ribonucleotide-RNA + GMP + diphosphate + H(+)</text>
        <dbReference type="Rhea" id="RHEA:68080"/>
        <dbReference type="Rhea" id="RHEA-COMP:10464"/>
        <dbReference type="Rhea" id="RHEA-COMP:13936"/>
        <dbReference type="Rhea" id="RHEA-COMP:17355"/>
        <dbReference type="ChEBI" id="CHEBI:15377"/>
        <dbReference type="ChEBI" id="CHEBI:15378"/>
        <dbReference type="ChEBI" id="CHEBI:33019"/>
        <dbReference type="ChEBI" id="CHEBI:37565"/>
        <dbReference type="ChEBI" id="CHEBI:58115"/>
        <dbReference type="ChEBI" id="CHEBI:83064"/>
        <dbReference type="ChEBI" id="CHEBI:138284"/>
        <dbReference type="ChEBI" id="CHEBI:173118"/>
        <dbReference type="EC" id="6.5.1.8"/>
    </reaction>
</comment>
<comment type="catalytic activity">
    <reaction evidence="12">
        <text>a 3'-end 3'-phospho-ribonucleotide-RNA + a 5'-end dephospho-ribonucleoside-RNA + GTP = a ribonucleotidyl-ribonucleotide-RNA + GMP + diphosphate</text>
        <dbReference type="Rhea" id="RHEA:68076"/>
        <dbReference type="Rhea" id="RHEA-COMP:10463"/>
        <dbReference type="Rhea" id="RHEA-COMP:13936"/>
        <dbReference type="Rhea" id="RHEA-COMP:17355"/>
        <dbReference type="ChEBI" id="CHEBI:33019"/>
        <dbReference type="ChEBI" id="CHEBI:37565"/>
        <dbReference type="ChEBI" id="CHEBI:58115"/>
        <dbReference type="ChEBI" id="CHEBI:83062"/>
        <dbReference type="ChEBI" id="CHEBI:138284"/>
        <dbReference type="ChEBI" id="CHEBI:173118"/>
        <dbReference type="EC" id="6.5.1.8"/>
    </reaction>
</comment>
<evidence type="ECO:0000256" key="6">
    <source>
        <dbReference type="ARBA" id="ARBA00022741"/>
    </source>
</evidence>
<dbReference type="Pfam" id="PF01139">
    <property type="entry name" value="RtcB"/>
    <property type="match status" value="2"/>
</dbReference>
<feature type="binding site" evidence="16">
    <location>
        <position position="76"/>
    </location>
    <ligand>
        <name>Mn(2+)</name>
        <dbReference type="ChEBI" id="CHEBI:29035"/>
        <label>1</label>
    </ligand>
</feature>
<evidence type="ECO:0000313" key="18">
    <source>
        <dbReference type="Proteomes" id="UP001321047"/>
    </source>
</evidence>
<dbReference type="InterPro" id="IPR036025">
    <property type="entry name" value="RtcB-like_sf"/>
</dbReference>
<evidence type="ECO:0000256" key="8">
    <source>
        <dbReference type="ARBA" id="ARBA00023211"/>
    </source>
</evidence>
<feature type="binding site" evidence="15">
    <location>
        <begin position="420"/>
        <end position="423"/>
    </location>
    <ligand>
        <name>GMP</name>
        <dbReference type="ChEBI" id="CHEBI:58115"/>
    </ligand>
</feature>
<dbReference type="GO" id="GO:0030145">
    <property type="term" value="F:manganese ion binding"/>
    <property type="evidence" value="ECO:0007669"/>
    <property type="project" value="TreeGrafter"/>
</dbReference>
<evidence type="ECO:0000256" key="10">
    <source>
        <dbReference type="ARBA" id="ARBA00033766"/>
    </source>
</evidence>
<gene>
    <name evidence="17" type="ORF">OB919_17950</name>
</gene>
<keyword evidence="4" id="KW-0436">Ligase</keyword>
<evidence type="ECO:0000256" key="9">
    <source>
        <dbReference type="ARBA" id="ARBA00030221"/>
    </source>
</evidence>
<feature type="binding site" evidence="16">
    <location>
        <position position="198"/>
    </location>
    <ligand>
        <name>Mn(2+)</name>
        <dbReference type="ChEBI" id="CHEBI:29035"/>
        <label>1</label>
    </ligand>
</feature>
<dbReference type="Gene3D" id="3.90.1860.10">
    <property type="entry name" value="tRNA-splicing ligase RtcB"/>
    <property type="match status" value="2"/>
</dbReference>
<dbReference type="EMBL" id="JAOPJZ010000023">
    <property type="protein sequence ID" value="MCU4753841.1"/>
    <property type="molecule type" value="Genomic_DNA"/>
</dbReference>
<dbReference type="GO" id="GO:0042245">
    <property type="term" value="P:RNA repair"/>
    <property type="evidence" value="ECO:0007669"/>
    <property type="project" value="TreeGrafter"/>
</dbReference>
<keyword evidence="6 15" id="KW-0547">Nucleotide-binding</keyword>
<dbReference type="GO" id="GO:0005525">
    <property type="term" value="F:GTP binding"/>
    <property type="evidence" value="ECO:0007669"/>
    <property type="project" value="UniProtKB-KW"/>
</dbReference>
<keyword evidence="5 16" id="KW-0479">Metal-binding</keyword>
<comment type="similarity">
    <text evidence="1">Belongs to the RtcB family.</text>
</comment>
<reference evidence="17 18" key="1">
    <citation type="submission" date="2022-09" db="EMBL/GenBank/DDBJ databases">
        <title>Enrichment on poylsaccharides allowed isolation of novel metabolic and taxonomic groups of Haloarchaea.</title>
        <authorList>
            <person name="Sorokin D.Y."/>
            <person name="Elcheninov A.G."/>
            <person name="Khizhniak T.V."/>
            <person name="Kolganova T.V."/>
            <person name="Kublanov I.V."/>
        </authorList>
    </citation>
    <scope>NUCLEOTIDE SEQUENCE [LARGE SCALE GENOMIC DNA]</scope>
    <source>
        <strain evidence="17 18">AArc-curdl1</strain>
    </source>
</reference>
<protein>
    <recommendedName>
        <fullName evidence="10">tRNA-splicing ligase RtcB</fullName>
        <ecNumber evidence="3">6.5.1.8</ecNumber>
    </recommendedName>
    <alternativeName>
        <fullName evidence="9">3'-phosphate/5'-hydroxy nucleic acid ligase</fullName>
    </alternativeName>
</protein>
<proteinExistence type="inferred from homology"/>
<comment type="caution">
    <text evidence="17">The sequence shown here is derived from an EMBL/GenBank/DDBJ whole genome shotgun (WGS) entry which is preliminary data.</text>
</comment>
<dbReference type="SUPFAM" id="SSF103365">
    <property type="entry name" value="Hypothetical protein PH1602"/>
    <property type="match status" value="1"/>
</dbReference>
<dbReference type="RefSeq" id="WP_342810148.1">
    <property type="nucleotide sequence ID" value="NZ_JAOPJZ010000023.1"/>
</dbReference>
<evidence type="ECO:0000256" key="4">
    <source>
        <dbReference type="ARBA" id="ARBA00022598"/>
    </source>
</evidence>
<evidence type="ECO:0000256" key="1">
    <source>
        <dbReference type="ARBA" id="ARBA00008071"/>
    </source>
</evidence>
<accession>A0AAP2ZAU6</accession>
<dbReference type="GO" id="GO:0006281">
    <property type="term" value="P:DNA repair"/>
    <property type="evidence" value="ECO:0007669"/>
    <property type="project" value="TreeGrafter"/>
</dbReference>
<feature type="active site" description="GMP-histidine intermediate" evidence="14">
    <location>
        <position position="420"/>
    </location>
</feature>
<comment type="cofactor">
    <cofactor evidence="16">
        <name>Mn(2+)</name>
        <dbReference type="ChEBI" id="CHEBI:29035"/>
    </cofactor>
    <text evidence="16">Binds 2 manganese ions per subunit.</text>
</comment>
<evidence type="ECO:0000256" key="16">
    <source>
        <dbReference type="PIRSR" id="PIRSR601233-3"/>
    </source>
</evidence>
<evidence type="ECO:0000256" key="5">
    <source>
        <dbReference type="ARBA" id="ARBA00022723"/>
    </source>
</evidence>
<evidence type="ECO:0000256" key="3">
    <source>
        <dbReference type="ARBA" id="ARBA00012726"/>
    </source>
</evidence>
<evidence type="ECO:0000256" key="15">
    <source>
        <dbReference type="PIRSR" id="PIRSR601233-2"/>
    </source>
</evidence>
<dbReference type="GO" id="GO:0006396">
    <property type="term" value="P:RNA processing"/>
    <property type="evidence" value="ECO:0007669"/>
    <property type="project" value="InterPro"/>
</dbReference>
<feature type="binding site" evidence="16">
    <location>
        <position position="216"/>
    </location>
    <ligand>
        <name>Mn(2+)</name>
        <dbReference type="ChEBI" id="CHEBI:29035"/>
        <label>2</label>
    </ligand>
</feature>
<dbReference type="PANTHER" id="PTHR43749:SF2">
    <property type="entry name" value="RNA-SPLICING LIGASE RTCB"/>
    <property type="match status" value="1"/>
</dbReference>
<dbReference type="AlphaFoldDB" id="A0AAP2ZAU6"/>
<evidence type="ECO:0000256" key="7">
    <source>
        <dbReference type="ARBA" id="ARBA00023134"/>
    </source>
</evidence>
<feature type="binding site" evidence="15">
    <location>
        <begin position="197"/>
        <end position="201"/>
    </location>
    <ligand>
        <name>GMP</name>
        <dbReference type="ChEBI" id="CHEBI:58115"/>
    </ligand>
</feature>
<comment type="function">
    <text evidence="11">Essential for tRNA splicing and maturation. Acts by directly joining spliced tRNA halves to mature-sized tRNAs. Joins RNA with 2',3'-cyclic-phosphate or 3'-phosphate ends to RNA with 5'-hydroxy ends.</text>
</comment>
<dbReference type="PANTHER" id="PTHR43749">
    <property type="entry name" value="RNA-SPLICING LIGASE RTCB"/>
    <property type="match status" value="1"/>
</dbReference>
<dbReference type="Proteomes" id="UP001321047">
    <property type="component" value="Unassembled WGS sequence"/>
</dbReference>
<dbReference type="GO" id="GO:0003909">
    <property type="term" value="F:DNA ligase activity"/>
    <property type="evidence" value="ECO:0007669"/>
    <property type="project" value="TreeGrafter"/>
</dbReference>
<evidence type="ECO:0000256" key="12">
    <source>
        <dbReference type="ARBA" id="ARBA00047746"/>
    </source>
</evidence>
<dbReference type="InterPro" id="IPR001233">
    <property type="entry name" value="RtcB"/>
</dbReference>
<evidence type="ECO:0000256" key="11">
    <source>
        <dbReference type="ARBA" id="ARBA00045316"/>
    </source>
</evidence>
<dbReference type="GO" id="GO:0170057">
    <property type="term" value="F:RNA ligase (GTP) activity"/>
    <property type="evidence" value="ECO:0007669"/>
    <property type="project" value="UniProtKB-EC"/>
</dbReference>
<organism evidence="17 18">
    <name type="scientific">Natronosalvus hydrolyticus</name>
    <dbReference type="NCBI Taxonomy" id="2979988"/>
    <lineage>
        <taxon>Archaea</taxon>
        <taxon>Methanobacteriati</taxon>
        <taxon>Methanobacteriota</taxon>
        <taxon>Stenosarchaea group</taxon>
        <taxon>Halobacteria</taxon>
        <taxon>Halobacteriales</taxon>
        <taxon>Natrialbaceae</taxon>
        <taxon>Natronosalvus</taxon>
    </lineage>
</organism>
<keyword evidence="8 16" id="KW-0464">Manganese</keyword>
<evidence type="ECO:0000256" key="13">
    <source>
        <dbReference type="ARBA" id="ARBA00049514"/>
    </source>
</evidence>
<feature type="binding site" evidence="16">
    <location>
        <position position="341"/>
    </location>
    <ligand>
        <name>Mn(2+)</name>
        <dbReference type="ChEBI" id="CHEBI:29035"/>
        <label>2</label>
    </ligand>
</feature>